<dbReference type="EMBL" id="FPBV01000026">
    <property type="protein sequence ID" value="SFV05360.1"/>
    <property type="molecule type" value="Genomic_DNA"/>
</dbReference>
<dbReference type="InterPro" id="IPR005224">
    <property type="entry name" value="SfsA"/>
</dbReference>
<evidence type="ECO:0000313" key="2">
    <source>
        <dbReference type="EMBL" id="SFV05360.1"/>
    </source>
</evidence>
<dbReference type="PANTHER" id="PTHR30545">
    <property type="entry name" value="SUGAR FERMENTATION STIMULATION PROTEIN A"/>
    <property type="match status" value="1"/>
</dbReference>
<dbReference type="Pfam" id="PF03749">
    <property type="entry name" value="SfsA"/>
    <property type="match status" value="1"/>
</dbReference>
<accession>A0A1I7L6P4</accession>
<dbReference type="STRING" id="392015.SAMN05421543_12632"/>
<reference evidence="3" key="1">
    <citation type="submission" date="2016-10" db="EMBL/GenBank/DDBJ databases">
        <authorList>
            <person name="Varghese N."/>
        </authorList>
    </citation>
    <scope>NUCLEOTIDE SEQUENCE [LARGE SCALE GENOMIC DNA]</scope>
    <source>
        <strain evidence="3">DSM 17980</strain>
    </source>
</reference>
<dbReference type="Proteomes" id="UP000183508">
    <property type="component" value="Unassembled WGS sequence"/>
</dbReference>
<dbReference type="RefSeq" id="WP_074955973.1">
    <property type="nucleotide sequence ID" value="NZ_FPBV01000026.1"/>
</dbReference>
<dbReference type="Gene3D" id="3.40.1350.60">
    <property type="match status" value="1"/>
</dbReference>
<organism evidence="2 3">
    <name type="scientific">Alicyclobacillus macrosporangiidus</name>
    <dbReference type="NCBI Taxonomy" id="392015"/>
    <lineage>
        <taxon>Bacteria</taxon>
        <taxon>Bacillati</taxon>
        <taxon>Bacillota</taxon>
        <taxon>Bacilli</taxon>
        <taxon>Bacillales</taxon>
        <taxon>Alicyclobacillaceae</taxon>
        <taxon>Alicyclobacillus</taxon>
    </lineage>
</organism>
<keyword evidence="3" id="KW-1185">Reference proteome</keyword>
<feature type="domain" description="Sugar fermentation stimulation protein C-terminal" evidence="1">
    <location>
        <begin position="1"/>
        <end position="62"/>
    </location>
</feature>
<gene>
    <name evidence="2" type="ORF">SAMN05421543_12632</name>
</gene>
<dbReference type="PANTHER" id="PTHR30545:SF2">
    <property type="entry name" value="SUGAR FERMENTATION STIMULATION PROTEIN A"/>
    <property type="match status" value="1"/>
</dbReference>
<evidence type="ECO:0000259" key="1">
    <source>
        <dbReference type="Pfam" id="PF03749"/>
    </source>
</evidence>
<evidence type="ECO:0000313" key="3">
    <source>
        <dbReference type="Proteomes" id="UP000183508"/>
    </source>
</evidence>
<name>A0A1I7L6P4_9BACL</name>
<sequence>MNELMAAVREGYDAAVLFLIQREDARAFAQNGAMDPVFARALEEAADCGVRVLAYRCRMGPDALELGTPVPVVHALAG</sequence>
<protein>
    <submittedName>
        <fullName evidence="2">Sugar fermentation stimulation protein A</fullName>
    </submittedName>
</protein>
<dbReference type="AlphaFoldDB" id="A0A1I7L6P4"/>
<dbReference type="InterPro" id="IPR040452">
    <property type="entry name" value="SfsA_C"/>
</dbReference>
<dbReference type="GO" id="GO:0003677">
    <property type="term" value="F:DNA binding"/>
    <property type="evidence" value="ECO:0007669"/>
    <property type="project" value="InterPro"/>
</dbReference>
<proteinExistence type="predicted"/>